<dbReference type="OrthoDB" id="1677957at2"/>
<dbReference type="Gene3D" id="1.10.287.1490">
    <property type="match status" value="1"/>
</dbReference>
<dbReference type="RefSeq" id="WP_074834296.1">
    <property type="nucleotide sequence ID" value="NZ_FOAT01000012.1"/>
</dbReference>
<feature type="region of interest" description="Disordered" evidence="2">
    <location>
        <begin position="620"/>
        <end position="639"/>
    </location>
</feature>
<evidence type="ECO:0000313" key="3">
    <source>
        <dbReference type="EMBL" id="SEL12767.1"/>
    </source>
</evidence>
<dbReference type="PANTHER" id="PTHR47372:SF11">
    <property type="entry name" value="RE19971P"/>
    <property type="match status" value="1"/>
</dbReference>
<protein>
    <submittedName>
        <fullName evidence="3">Phage-related protein</fullName>
    </submittedName>
</protein>
<name>A0A1H7MQ92_RUMAL</name>
<dbReference type="Gene3D" id="1.10.287.700">
    <property type="entry name" value="Helix hairpin bin"/>
    <property type="match status" value="1"/>
</dbReference>
<feature type="coiled-coil region" evidence="1">
    <location>
        <begin position="180"/>
        <end position="225"/>
    </location>
</feature>
<dbReference type="Gene3D" id="1.20.120.20">
    <property type="entry name" value="Apolipoprotein"/>
    <property type="match status" value="1"/>
</dbReference>
<proteinExistence type="predicted"/>
<organism evidence="3 4">
    <name type="scientific">Ruminococcus albus</name>
    <dbReference type="NCBI Taxonomy" id="1264"/>
    <lineage>
        <taxon>Bacteria</taxon>
        <taxon>Bacillati</taxon>
        <taxon>Bacillota</taxon>
        <taxon>Clostridia</taxon>
        <taxon>Eubacteriales</taxon>
        <taxon>Oscillospiraceae</taxon>
        <taxon>Ruminococcus</taxon>
    </lineage>
</organism>
<dbReference type="Proteomes" id="UP000186015">
    <property type="component" value="Unassembled WGS sequence"/>
</dbReference>
<accession>A0A1H7MQ92</accession>
<reference evidence="3 4" key="1">
    <citation type="submission" date="2016-10" db="EMBL/GenBank/DDBJ databases">
        <authorList>
            <person name="de Groot N.N."/>
        </authorList>
    </citation>
    <scope>NUCLEOTIDE SEQUENCE [LARGE SCALE GENOMIC DNA]</scope>
    <source>
        <strain evidence="3 4">KH2T6</strain>
    </source>
</reference>
<gene>
    <name evidence="3" type="ORF">SAMN05216469_11271</name>
</gene>
<evidence type="ECO:0000256" key="2">
    <source>
        <dbReference type="SAM" id="MobiDB-lite"/>
    </source>
</evidence>
<evidence type="ECO:0000256" key="1">
    <source>
        <dbReference type="SAM" id="Coils"/>
    </source>
</evidence>
<feature type="compositionally biased region" description="Low complexity" evidence="2">
    <location>
        <begin position="620"/>
        <end position="636"/>
    </location>
</feature>
<keyword evidence="1" id="KW-0175">Coiled coil</keyword>
<dbReference type="EMBL" id="FOAT01000012">
    <property type="protein sequence ID" value="SEL12767.1"/>
    <property type="molecule type" value="Genomic_DNA"/>
</dbReference>
<sequence length="1393" mass="148107">MADSGYSDGSVVVSTDLDTQGFEAGSDRMKNAIDSSMNEFQKLGDTLQGAMNQGVQAVQEGAPLIDKALSESVTSFQTSSEDIQNWISKWADAIPEKKFEASISAIQKMLDGLEGKMQDVSQSYAKAGDGGAKEISKFETQARAAENGLNKLDAEIEKLYGTAVRSKGGTIFSGRESDDLRMLITRCADLQEQLQRMQTAVIRVKAETEKAKAAETAAIAKAKAETEAARSSTRKLADENKKAWQTVKQEIKGAETETKAFDSTYKSIGSSIRTLESKIDGLAPAAKKAMGGSESAVDSFEFKVANTQRQIQYLRERLETLGNARINSEEYNTLVQGIEAARTKLNDLLAAKQKMLAEGTDQTSEEWRNTESAIAAAQAQLQRFEASKAAMETAGTATVSGTDTTAYQEAANQIQQLEQRVTEYESKVSKANGRTRLLMATLKGMARVGVTTFKLLGKSIAAATSKMRTFGKSSNGSMQAVKKLTKVFTSFGTRIKSMLKRRFISALFSGAIDGIKNLAQVSPELNASMSAMMTALAQLKNSFASAFAPIISVVSPVLVTLINLLSDAFTKVGMLVAALTGATSFKKAVTVQKDYAASLKDTSKAADKASKSVAGFDELNNTTTSDSSNSSDTATNPADMFETVPIDSKIKSIADKIKNAFKNGDFEGIGEAIANKFNSVVQKINSAISWDNVGPKITAFADGLTRTFNSIVDNVNWALIGDTVAQGVNTIVNTLYLLVTGINWGNLGKSLMDGLNGLVYGVNWGKLGKTIGTMFQSALSFLNNVVHTFNFKALAKGIGGAVNNAIHSVNWSMLGETLSTGIRSAFQFVSETIKSIDFNAIGENIAKFINNIDAAGILGDLASMLSNILSGALNIATGLIKTLDWGKLGSGIWSALGNILTGIDWGGLITKAFELLGAAVAGAVSLLGSFFLTLWEGVKTAWFAVEGYFSEQIKEAGGNIWAGVLEGITEGLASIGSWIVTNIFDPFINGFKAAFGIHSPSTAMAEMGGFLIAGLKNGISAAWGSIKSFFTNAWSSIKSVCVNAWNGIKSACSTAWNAVTSKIKESASQIKAAISEKFSAAKDAVVEKVSSIKQKVSEGFTNAWNTVSSKMSSIKTSVSNGFSNVYSTVTSKISSIKSSISNGFSSMKSTVSNAVSGIWSSVSGTFSNLVSNAWTWGADICDNMANGIRNMAGSVWDSVSSLAGDIRDYLGFSEPEKGPLSNFHTYMPDMLELMAEGINKNKSIALNAVSDLAQGISDEAQDTSVLIPINADNKYTGFLDNFSDKITDAFSDMIERLEAIAGNVTFSVPAVAAGSVVPYKLAQYDSSDSSGTDSSVNITAITDRLDAVVNRLGDVVDAIDSKETGISDDAIYSSVKSSARKEQKSTGRNPFTV</sequence>
<dbReference type="PANTHER" id="PTHR47372">
    <property type="entry name" value="DAUER UP-REGULATED-RELATED"/>
    <property type="match status" value="1"/>
</dbReference>
<evidence type="ECO:0000313" key="4">
    <source>
        <dbReference type="Proteomes" id="UP000186015"/>
    </source>
</evidence>
<feature type="coiled-coil region" evidence="1">
    <location>
        <begin position="304"/>
        <end position="434"/>
    </location>
</feature>